<accession>A0A6C0II85</accession>
<keyword evidence="1" id="KW-0472">Membrane</keyword>
<keyword evidence="1" id="KW-1133">Transmembrane helix</keyword>
<feature type="transmembrane region" description="Helical" evidence="1">
    <location>
        <begin position="6"/>
        <end position="26"/>
    </location>
</feature>
<keyword evidence="1" id="KW-0812">Transmembrane</keyword>
<protein>
    <submittedName>
        <fullName evidence="2">Uncharacterized protein</fullName>
    </submittedName>
</protein>
<reference evidence="2" key="1">
    <citation type="journal article" date="2020" name="Nature">
        <title>Giant virus diversity and host interactions through global metagenomics.</title>
        <authorList>
            <person name="Schulz F."/>
            <person name="Roux S."/>
            <person name="Paez-Espino D."/>
            <person name="Jungbluth S."/>
            <person name="Walsh D.A."/>
            <person name="Denef V.J."/>
            <person name="McMahon K.D."/>
            <person name="Konstantinidis K.T."/>
            <person name="Eloe-Fadrosh E.A."/>
            <person name="Kyrpides N.C."/>
            <person name="Woyke T."/>
        </authorList>
    </citation>
    <scope>NUCLEOTIDE SEQUENCE</scope>
    <source>
        <strain evidence="2">GVMAG-M-3300023184-86</strain>
    </source>
</reference>
<name>A0A6C0II85_9ZZZZ</name>
<evidence type="ECO:0000313" key="2">
    <source>
        <dbReference type="EMBL" id="QHT91637.1"/>
    </source>
</evidence>
<evidence type="ECO:0000256" key="1">
    <source>
        <dbReference type="SAM" id="Phobius"/>
    </source>
</evidence>
<feature type="transmembrane region" description="Helical" evidence="1">
    <location>
        <begin position="81"/>
        <end position="106"/>
    </location>
</feature>
<proteinExistence type="predicted"/>
<dbReference type="EMBL" id="MN740167">
    <property type="protein sequence ID" value="QHT91637.1"/>
    <property type="molecule type" value="Genomic_DNA"/>
</dbReference>
<dbReference type="AlphaFoldDB" id="A0A6C0II85"/>
<feature type="transmembrane region" description="Helical" evidence="1">
    <location>
        <begin position="47"/>
        <end position="69"/>
    </location>
</feature>
<sequence>MAGAYLNIISFLITTVFYYLSLKPQINSSAFSDKNSQEYIDYKGNQYLYLGIYFLLVMVVQFGVNTTIITSNCGGNVSDNIGFAGFITFIPWTLIFGVTLLVLIIYPGFKSAFADVIGYFYVSTAANKIITELLVSKDLENSLGNNANTGSGPITDPNIVPNTDSGTGLSQAKTETMNVNVIEDSLENDLTPTAPELPSDYKPMFGGQSVNKKELEKAADAIIKICGNSSILINQMVPENFDDYWKILNPLKKPIYQDDSNPKTQEMKNELFELVSIRDNIGEAMWYIYTGLLLISITQMKIASRGCVNSQATMEKNYQQFLENEKQAQEAKANAKQTYTIT</sequence>
<organism evidence="2">
    <name type="scientific">viral metagenome</name>
    <dbReference type="NCBI Taxonomy" id="1070528"/>
    <lineage>
        <taxon>unclassified sequences</taxon>
        <taxon>metagenomes</taxon>
        <taxon>organismal metagenomes</taxon>
    </lineage>
</organism>